<dbReference type="AlphaFoldDB" id="A0A4S2KK72"/>
<organism evidence="1 2">
    <name type="scientific">Opisthorchis felineus</name>
    <dbReference type="NCBI Taxonomy" id="147828"/>
    <lineage>
        <taxon>Eukaryota</taxon>
        <taxon>Metazoa</taxon>
        <taxon>Spiralia</taxon>
        <taxon>Lophotrochozoa</taxon>
        <taxon>Platyhelminthes</taxon>
        <taxon>Trematoda</taxon>
        <taxon>Digenea</taxon>
        <taxon>Opisthorchiida</taxon>
        <taxon>Opisthorchiata</taxon>
        <taxon>Opisthorchiidae</taxon>
        <taxon>Opisthorchis</taxon>
    </lineage>
</organism>
<dbReference type="EMBL" id="SJOL01010924">
    <property type="protein sequence ID" value="TGZ50035.1"/>
    <property type="molecule type" value="Genomic_DNA"/>
</dbReference>
<accession>A0A4S2KK72</accession>
<protein>
    <submittedName>
        <fullName evidence="1">Uncharacterized protein</fullName>
    </submittedName>
</protein>
<evidence type="ECO:0000313" key="2">
    <source>
        <dbReference type="Proteomes" id="UP000308267"/>
    </source>
</evidence>
<sequence length="107" mass="12475">MELCTYIFSCTYVKPKHFPRRCRGVMFQSSLSANSVMSDIELIIHLPYSSEIQPTDASKVRDRECISENPQSHWLFYSQPLSTFSFNQRKSFFTTLASSISRTHRQL</sequence>
<keyword evidence="2" id="KW-1185">Reference proteome</keyword>
<name>A0A4S2KK72_OPIFE</name>
<comment type="caution">
    <text evidence="1">The sequence shown here is derived from an EMBL/GenBank/DDBJ whole genome shotgun (WGS) entry which is preliminary data.</text>
</comment>
<proteinExistence type="predicted"/>
<dbReference type="Proteomes" id="UP000308267">
    <property type="component" value="Unassembled WGS sequence"/>
</dbReference>
<gene>
    <name evidence="1" type="ORF">CRM22_010883</name>
</gene>
<reference evidence="1 2" key="1">
    <citation type="journal article" date="2019" name="BMC Genomics">
        <title>New insights from Opisthorchis felineus genome: update on genomics of the epidemiologically important liver flukes.</title>
        <authorList>
            <person name="Ershov N.I."/>
            <person name="Mordvinov V.A."/>
            <person name="Prokhortchouk E.B."/>
            <person name="Pakharukova M.Y."/>
            <person name="Gunbin K.V."/>
            <person name="Ustyantsev K."/>
            <person name="Genaev M.A."/>
            <person name="Blinov A.G."/>
            <person name="Mazur A."/>
            <person name="Boulygina E."/>
            <person name="Tsygankova S."/>
            <person name="Khrameeva E."/>
            <person name="Chekanov N."/>
            <person name="Fan G."/>
            <person name="Xiao A."/>
            <person name="Zhang H."/>
            <person name="Xu X."/>
            <person name="Yang H."/>
            <person name="Solovyev V."/>
            <person name="Lee S.M."/>
            <person name="Liu X."/>
            <person name="Afonnikov D.A."/>
            <person name="Skryabin K.G."/>
        </authorList>
    </citation>
    <scope>NUCLEOTIDE SEQUENCE [LARGE SCALE GENOMIC DNA]</scope>
    <source>
        <strain evidence="1">AK-0245</strain>
        <tissue evidence="1">Whole organism</tissue>
    </source>
</reference>
<evidence type="ECO:0000313" key="1">
    <source>
        <dbReference type="EMBL" id="TGZ50035.1"/>
    </source>
</evidence>